<proteinExistence type="predicted"/>
<protein>
    <submittedName>
        <fullName evidence="1">Uncharacterized protein</fullName>
    </submittedName>
</protein>
<accession>A0A0B1RYJ7</accession>
<organism evidence="1 2">
    <name type="scientific">Oesophagostomum dentatum</name>
    <name type="common">Nodular worm</name>
    <dbReference type="NCBI Taxonomy" id="61180"/>
    <lineage>
        <taxon>Eukaryota</taxon>
        <taxon>Metazoa</taxon>
        <taxon>Ecdysozoa</taxon>
        <taxon>Nematoda</taxon>
        <taxon>Chromadorea</taxon>
        <taxon>Rhabditida</taxon>
        <taxon>Rhabditina</taxon>
        <taxon>Rhabditomorpha</taxon>
        <taxon>Strongyloidea</taxon>
        <taxon>Strongylidae</taxon>
        <taxon>Oesophagostomum</taxon>
    </lineage>
</organism>
<evidence type="ECO:0000313" key="2">
    <source>
        <dbReference type="Proteomes" id="UP000053660"/>
    </source>
</evidence>
<dbReference type="Proteomes" id="UP000053660">
    <property type="component" value="Unassembled WGS sequence"/>
</dbReference>
<evidence type="ECO:0000313" key="1">
    <source>
        <dbReference type="EMBL" id="KHJ77759.1"/>
    </source>
</evidence>
<keyword evidence="2" id="KW-1185">Reference proteome</keyword>
<dbReference type="EMBL" id="KN610446">
    <property type="protein sequence ID" value="KHJ77759.1"/>
    <property type="molecule type" value="Genomic_DNA"/>
</dbReference>
<reference evidence="1 2" key="1">
    <citation type="submission" date="2014-03" db="EMBL/GenBank/DDBJ databases">
        <title>Draft genome of the hookworm Oesophagostomum dentatum.</title>
        <authorList>
            <person name="Mitreva M."/>
        </authorList>
    </citation>
    <scope>NUCLEOTIDE SEQUENCE [LARGE SCALE GENOMIC DNA]</scope>
    <source>
        <strain evidence="1 2">OD-Hann</strain>
    </source>
</reference>
<name>A0A0B1RYJ7_OESDE</name>
<sequence length="76" mass="8707">MHISDWFIHLHKYLLARDVVHRLQSDNLLLHEQEVPSRLPPRIPLAALLEGQSGGVPLCPLHQWTAYLLSYANCVD</sequence>
<dbReference type="AlphaFoldDB" id="A0A0B1RYJ7"/>
<gene>
    <name evidence="1" type="ORF">OESDEN_22621</name>
</gene>